<organism evidence="12 13">
    <name type="scientific">Mesorhabditis spiculigera</name>
    <dbReference type="NCBI Taxonomy" id="96644"/>
    <lineage>
        <taxon>Eukaryota</taxon>
        <taxon>Metazoa</taxon>
        <taxon>Ecdysozoa</taxon>
        <taxon>Nematoda</taxon>
        <taxon>Chromadorea</taxon>
        <taxon>Rhabditida</taxon>
        <taxon>Rhabditina</taxon>
        <taxon>Rhabditomorpha</taxon>
        <taxon>Rhabditoidea</taxon>
        <taxon>Rhabditidae</taxon>
        <taxon>Mesorhabditinae</taxon>
        <taxon>Mesorhabditis</taxon>
    </lineage>
</organism>
<proteinExistence type="inferred from homology"/>
<accession>A0AA36D7Q8</accession>
<evidence type="ECO:0000256" key="4">
    <source>
        <dbReference type="ARBA" id="ARBA00022553"/>
    </source>
</evidence>
<dbReference type="Gene3D" id="1.20.5.300">
    <property type="match status" value="1"/>
</dbReference>
<feature type="repeat" description="WD" evidence="9">
    <location>
        <begin position="380"/>
        <end position="411"/>
    </location>
</feature>
<feature type="repeat" description="WD" evidence="9">
    <location>
        <begin position="569"/>
        <end position="610"/>
    </location>
</feature>
<dbReference type="FunFam" id="1.20.5.300:FF:000001">
    <property type="entry name" value="striatin isoform X1"/>
    <property type="match status" value="1"/>
</dbReference>
<dbReference type="GO" id="GO:0005516">
    <property type="term" value="F:calmodulin binding"/>
    <property type="evidence" value="ECO:0007669"/>
    <property type="project" value="UniProtKB-KW"/>
</dbReference>
<feature type="repeat" description="WD" evidence="9">
    <location>
        <begin position="331"/>
        <end position="372"/>
    </location>
</feature>
<evidence type="ECO:0000256" key="1">
    <source>
        <dbReference type="ARBA" id="ARBA00004496"/>
    </source>
</evidence>
<feature type="compositionally biased region" description="Basic and acidic residues" evidence="10">
    <location>
        <begin position="179"/>
        <end position="198"/>
    </location>
</feature>
<evidence type="ECO:0000259" key="11">
    <source>
        <dbReference type="Pfam" id="PF08232"/>
    </source>
</evidence>
<feature type="region of interest" description="Disordered" evidence="10">
    <location>
        <begin position="1"/>
        <end position="20"/>
    </location>
</feature>
<dbReference type="PROSITE" id="PS00678">
    <property type="entry name" value="WD_REPEATS_1"/>
    <property type="match status" value="2"/>
</dbReference>
<comment type="similarity">
    <text evidence="2">Belongs to the WD repeat striatin family.</text>
</comment>
<dbReference type="InterPro" id="IPR051488">
    <property type="entry name" value="WD_repeat_striatin"/>
</dbReference>
<evidence type="ECO:0000313" key="12">
    <source>
        <dbReference type="EMBL" id="CAJ0582644.1"/>
    </source>
</evidence>
<evidence type="ECO:0000256" key="2">
    <source>
        <dbReference type="ARBA" id="ARBA00009616"/>
    </source>
</evidence>
<dbReference type="SUPFAM" id="SSF50978">
    <property type="entry name" value="WD40 repeat-like"/>
    <property type="match status" value="1"/>
</dbReference>
<dbReference type="InterPro" id="IPR001680">
    <property type="entry name" value="WD40_rpt"/>
</dbReference>
<reference evidence="12" key="1">
    <citation type="submission" date="2023-06" db="EMBL/GenBank/DDBJ databases">
        <authorList>
            <person name="Delattre M."/>
        </authorList>
    </citation>
    <scope>NUCLEOTIDE SEQUENCE</scope>
    <source>
        <strain evidence="12">AF72</strain>
    </source>
</reference>
<feature type="region of interest" description="Disordered" evidence="10">
    <location>
        <begin position="251"/>
        <end position="289"/>
    </location>
</feature>
<evidence type="ECO:0000256" key="5">
    <source>
        <dbReference type="ARBA" id="ARBA00022574"/>
    </source>
</evidence>
<dbReference type="SMART" id="SM00320">
    <property type="entry name" value="WD40"/>
    <property type="match status" value="7"/>
</dbReference>
<dbReference type="PROSITE" id="PS50294">
    <property type="entry name" value="WD_REPEATS_REGION"/>
    <property type="match status" value="4"/>
</dbReference>
<dbReference type="InterPro" id="IPR020472">
    <property type="entry name" value="WD40_PAC1"/>
</dbReference>
<keyword evidence="3" id="KW-0963">Cytoplasm</keyword>
<evidence type="ECO:0000256" key="6">
    <source>
        <dbReference type="ARBA" id="ARBA00022737"/>
    </source>
</evidence>
<sequence length="655" mass="73893">MVINAGGLPPTPSSSDIKEEVPKEKAQYTMHGVLHFLQHEWGQYEMERAKWEMERSELHARISFLQGERKGQDNLKHDLIRRVKMLEYCLKQERLKLYRLTHNGEEPADFDFYKKCPERTVNDDENMSDTIGANVLPFHKGRVLLRQYLNEIGYSEAVVDVRTFRTKSLAEMVEDGSEDDVKAKKERMDSSLDDGRRNDLDMDAADALGEFDFLNGGDTNNGGTGIGDNWHNIHADRIEALKERYKQEKRLRNPAYQEEESPFQNSQDKDDRGNNSGFPKLGEPSSKRGEYMDITDALGIADDSIDIKDNFANDEEENVRETPKWNLCLTLRSHLDSVRAMQFHPVEPTVFTVSEDGTCKMWNLEVKNKEISECEPLYTFRGHEGPIVCMDLSPTGEVVYTAGHDATICCWRPPSKKREIYDRFDSEVLLDRLEGHTDVIWDLAYHSSDNRLVSASADQTIRFWEPASMCDTTLLATWRGWEEGSTPTSVDFVSTEPTQLLAGFSNNIAGILDVETGENVVRFKFDETGPGLNVNKIISHPTMPTAITAGNDRKIRYFDNRTGELIHSAVGHVESISSLAVDPNGLYLLSGSHDGSLRVWDLEKRVCLQEIAAHRKKFDAAVNSIAFHPSRPLIGSAGADSLGKVFSGHPDLTLG</sequence>
<keyword evidence="6" id="KW-0677">Repeat</keyword>
<dbReference type="GO" id="GO:0005737">
    <property type="term" value="C:cytoplasm"/>
    <property type="evidence" value="ECO:0007669"/>
    <property type="project" value="UniProtKB-SubCell"/>
</dbReference>
<evidence type="ECO:0000313" key="13">
    <source>
        <dbReference type="Proteomes" id="UP001177023"/>
    </source>
</evidence>
<dbReference type="PRINTS" id="PR00320">
    <property type="entry name" value="GPROTEINBRPT"/>
</dbReference>
<dbReference type="Gene3D" id="2.130.10.10">
    <property type="entry name" value="YVTN repeat-like/Quinoprotein amine dehydrogenase"/>
    <property type="match status" value="2"/>
</dbReference>
<evidence type="ECO:0000256" key="10">
    <source>
        <dbReference type="SAM" id="MobiDB-lite"/>
    </source>
</evidence>
<dbReference type="PANTHER" id="PTHR15653:SF0">
    <property type="entry name" value="CONNECTOR OF KINASE TO AP-1, ISOFORM E"/>
    <property type="match status" value="1"/>
</dbReference>
<keyword evidence="13" id="KW-1185">Reference proteome</keyword>
<evidence type="ECO:0000256" key="9">
    <source>
        <dbReference type="PROSITE-ProRule" id="PRU00221"/>
    </source>
</evidence>
<feature type="domain" description="Striatin N-terminal" evidence="11">
    <location>
        <begin position="29"/>
        <end position="157"/>
    </location>
</feature>
<keyword evidence="7" id="KW-0112">Calmodulin-binding</keyword>
<keyword evidence="4" id="KW-0597">Phosphoprotein</keyword>
<comment type="subcellular location">
    <subcellularLocation>
        <location evidence="1">Cytoplasm</location>
    </subcellularLocation>
</comment>
<dbReference type="PROSITE" id="PS50082">
    <property type="entry name" value="WD_REPEATS_2"/>
    <property type="match status" value="4"/>
</dbReference>
<name>A0AA36D7Q8_9BILA</name>
<dbReference type="InterPro" id="IPR036322">
    <property type="entry name" value="WD40_repeat_dom_sf"/>
</dbReference>
<evidence type="ECO:0000256" key="7">
    <source>
        <dbReference type="ARBA" id="ARBA00022860"/>
    </source>
</evidence>
<feature type="non-terminal residue" evidence="12">
    <location>
        <position position="1"/>
    </location>
</feature>
<feature type="region of interest" description="Disordered" evidence="10">
    <location>
        <begin position="173"/>
        <end position="198"/>
    </location>
</feature>
<dbReference type="AlphaFoldDB" id="A0AA36D7Q8"/>
<dbReference type="Pfam" id="PF00400">
    <property type="entry name" value="WD40"/>
    <property type="match status" value="5"/>
</dbReference>
<protein>
    <recommendedName>
        <fullName evidence="11">Striatin N-terminal domain-containing protein</fullName>
    </recommendedName>
</protein>
<evidence type="ECO:0000256" key="3">
    <source>
        <dbReference type="ARBA" id="ARBA00022490"/>
    </source>
</evidence>
<dbReference type="InterPro" id="IPR015943">
    <property type="entry name" value="WD40/YVTN_repeat-like_dom_sf"/>
</dbReference>
<comment type="caution">
    <text evidence="12">The sequence shown here is derived from an EMBL/GenBank/DDBJ whole genome shotgun (WGS) entry which is preliminary data.</text>
</comment>
<dbReference type="Proteomes" id="UP001177023">
    <property type="component" value="Unassembled WGS sequence"/>
</dbReference>
<dbReference type="InterPro" id="IPR013258">
    <property type="entry name" value="Striatin_N"/>
</dbReference>
<dbReference type="PANTHER" id="PTHR15653">
    <property type="entry name" value="STRIATIN"/>
    <property type="match status" value="1"/>
</dbReference>
<feature type="repeat" description="WD" evidence="9">
    <location>
        <begin position="433"/>
        <end position="465"/>
    </location>
</feature>
<evidence type="ECO:0000256" key="8">
    <source>
        <dbReference type="ARBA" id="ARBA00023054"/>
    </source>
</evidence>
<dbReference type="EMBL" id="CATQJA010002664">
    <property type="protein sequence ID" value="CAJ0582644.1"/>
    <property type="molecule type" value="Genomic_DNA"/>
</dbReference>
<keyword evidence="5 9" id="KW-0853">WD repeat</keyword>
<gene>
    <name evidence="12" type="ORF">MSPICULIGERA_LOCUS20774</name>
</gene>
<dbReference type="CDD" id="cd00200">
    <property type="entry name" value="WD40"/>
    <property type="match status" value="1"/>
</dbReference>
<dbReference type="InterPro" id="IPR019775">
    <property type="entry name" value="WD40_repeat_CS"/>
</dbReference>
<dbReference type="FunFam" id="2.130.10.10:FF:000079">
    <property type="entry name" value="striatin isoform X1"/>
    <property type="match status" value="1"/>
</dbReference>
<dbReference type="Pfam" id="PF08232">
    <property type="entry name" value="Striatin"/>
    <property type="match status" value="1"/>
</dbReference>
<keyword evidence="8" id="KW-0175">Coiled coil</keyword>